<evidence type="ECO:0000256" key="18">
    <source>
        <dbReference type="RuleBase" id="RU004024"/>
    </source>
</evidence>
<dbReference type="PANTHER" id="PTHR22888:SF9">
    <property type="entry name" value="CYTOCHROME C OXIDASE SUBUNIT 2"/>
    <property type="match status" value="1"/>
</dbReference>
<dbReference type="GO" id="GO:0005886">
    <property type="term" value="C:plasma membrane"/>
    <property type="evidence" value="ECO:0007669"/>
    <property type="project" value="UniProtKB-SubCell"/>
</dbReference>
<organism evidence="24 25">
    <name type="scientific">Azospira restricta</name>
    <dbReference type="NCBI Taxonomy" id="404405"/>
    <lineage>
        <taxon>Bacteria</taxon>
        <taxon>Pseudomonadati</taxon>
        <taxon>Pseudomonadota</taxon>
        <taxon>Betaproteobacteria</taxon>
        <taxon>Rhodocyclales</taxon>
        <taxon>Rhodocyclaceae</taxon>
        <taxon>Azospira</taxon>
    </lineage>
</organism>
<dbReference type="SUPFAM" id="SSF49503">
    <property type="entry name" value="Cupredoxins"/>
    <property type="match status" value="1"/>
</dbReference>
<evidence type="ECO:0000256" key="13">
    <source>
        <dbReference type="ARBA" id="ARBA00023136"/>
    </source>
</evidence>
<accession>A0A974PXE9</accession>
<reference evidence="24" key="1">
    <citation type="submission" date="2020-11" db="EMBL/GenBank/DDBJ databases">
        <title>Azospira restricta DSM 18626 genome sequence.</title>
        <authorList>
            <person name="Moe W.M."/>
        </authorList>
    </citation>
    <scope>NUCLEOTIDE SEQUENCE</scope>
    <source>
        <strain evidence="24">DSM 18626</strain>
    </source>
</reference>
<proteinExistence type="inferred from homology"/>
<evidence type="ECO:0000256" key="10">
    <source>
        <dbReference type="ARBA" id="ARBA00022989"/>
    </source>
</evidence>
<evidence type="ECO:0000256" key="6">
    <source>
        <dbReference type="ARBA" id="ARBA00022692"/>
    </source>
</evidence>
<evidence type="ECO:0000256" key="8">
    <source>
        <dbReference type="ARBA" id="ARBA00022967"/>
    </source>
</evidence>
<evidence type="ECO:0000256" key="14">
    <source>
        <dbReference type="ARBA" id="ARBA00024688"/>
    </source>
</evidence>
<dbReference type="AlphaFoldDB" id="A0A974PXE9"/>
<evidence type="ECO:0000256" key="9">
    <source>
        <dbReference type="ARBA" id="ARBA00022982"/>
    </source>
</evidence>
<evidence type="ECO:0000259" key="22">
    <source>
        <dbReference type="PROSITE" id="PS50999"/>
    </source>
</evidence>
<evidence type="ECO:0000313" key="25">
    <source>
        <dbReference type="Proteomes" id="UP000663444"/>
    </source>
</evidence>
<evidence type="ECO:0000256" key="17">
    <source>
        <dbReference type="RuleBase" id="RU000456"/>
    </source>
</evidence>
<dbReference type="GO" id="GO:0016491">
    <property type="term" value="F:oxidoreductase activity"/>
    <property type="evidence" value="ECO:0007669"/>
    <property type="project" value="InterPro"/>
</dbReference>
<keyword evidence="4 16" id="KW-0349">Heme</keyword>
<dbReference type="PROSITE" id="PS00078">
    <property type="entry name" value="COX2"/>
    <property type="match status" value="1"/>
</dbReference>
<comment type="catalytic activity">
    <reaction evidence="15 18">
        <text>4 Fe(II)-[cytochrome c] + O2 + 8 H(+)(in) = 4 Fe(III)-[cytochrome c] + 2 H2O + 4 H(+)(out)</text>
        <dbReference type="Rhea" id="RHEA:11436"/>
        <dbReference type="Rhea" id="RHEA-COMP:10350"/>
        <dbReference type="Rhea" id="RHEA-COMP:14399"/>
        <dbReference type="ChEBI" id="CHEBI:15377"/>
        <dbReference type="ChEBI" id="CHEBI:15378"/>
        <dbReference type="ChEBI" id="CHEBI:15379"/>
        <dbReference type="ChEBI" id="CHEBI:29033"/>
        <dbReference type="ChEBI" id="CHEBI:29034"/>
        <dbReference type="EC" id="7.1.1.9"/>
    </reaction>
</comment>
<evidence type="ECO:0000259" key="23">
    <source>
        <dbReference type="PROSITE" id="PS51007"/>
    </source>
</evidence>
<dbReference type="Pfam" id="PF13442">
    <property type="entry name" value="Cytochrome_CBB3"/>
    <property type="match status" value="1"/>
</dbReference>
<keyword evidence="9 17" id="KW-0249">Electron transport</keyword>
<evidence type="ECO:0000256" key="16">
    <source>
        <dbReference type="PROSITE-ProRule" id="PRU00433"/>
    </source>
</evidence>
<evidence type="ECO:0000256" key="1">
    <source>
        <dbReference type="ARBA" id="ARBA00004141"/>
    </source>
</evidence>
<keyword evidence="25" id="KW-1185">Reference proteome</keyword>
<keyword evidence="8" id="KW-1278">Translocase</keyword>
<feature type="domain" description="Cytochrome oxidase subunit II copper A binding" evidence="21">
    <location>
        <begin position="120"/>
        <end position="257"/>
    </location>
</feature>
<dbReference type="RefSeq" id="WP_203386708.1">
    <property type="nucleotide sequence ID" value="NZ_CP064781.1"/>
</dbReference>
<evidence type="ECO:0000256" key="20">
    <source>
        <dbReference type="SAM" id="SignalP"/>
    </source>
</evidence>
<evidence type="ECO:0000256" key="5">
    <source>
        <dbReference type="ARBA" id="ARBA00022660"/>
    </source>
</evidence>
<dbReference type="Pfam" id="PF02790">
    <property type="entry name" value="COX2_TM"/>
    <property type="match status" value="1"/>
</dbReference>
<keyword evidence="10 19" id="KW-1133">Transmembrane helix</keyword>
<comment type="cofactor">
    <cofactor evidence="18">
        <name>Cu cation</name>
        <dbReference type="ChEBI" id="CHEBI:23378"/>
    </cofactor>
    <text evidence="18">Binds a copper A center.</text>
</comment>
<feature type="domain" description="Cytochrome c" evidence="23">
    <location>
        <begin position="277"/>
        <end position="357"/>
    </location>
</feature>
<keyword evidence="12 18" id="KW-0186">Copper</keyword>
<dbReference type="SUPFAM" id="SSF46626">
    <property type="entry name" value="Cytochrome c"/>
    <property type="match status" value="1"/>
</dbReference>
<dbReference type="InterPro" id="IPR011759">
    <property type="entry name" value="Cyt_c_oxidase_su2_TM_dom"/>
</dbReference>
<feature type="transmembrane region" description="Helical" evidence="19">
    <location>
        <begin position="50"/>
        <end position="70"/>
    </location>
</feature>
<dbReference type="InterPro" id="IPR036257">
    <property type="entry name" value="Cyt_c_oxidase_su2_TM_sf"/>
</dbReference>
<keyword evidence="3 17" id="KW-0813">Transport</keyword>
<dbReference type="GO" id="GO:0004129">
    <property type="term" value="F:cytochrome-c oxidase activity"/>
    <property type="evidence" value="ECO:0007669"/>
    <property type="project" value="UniProtKB-EC"/>
</dbReference>
<dbReference type="Gene3D" id="1.10.287.90">
    <property type="match status" value="1"/>
</dbReference>
<keyword evidence="20" id="KW-0732">Signal</keyword>
<keyword evidence="7 16" id="KW-0479">Metal-binding</keyword>
<dbReference type="PROSITE" id="PS50999">
    <property type="entry name" value="COX2_TM"/>
    <property type="match status" value="1"/>
</dbReference>
<dbReference type="InterPro" id="IPR009056">
    <property type="entry name" value="Cyt_c-like_dom"/>
</dbReference>
<dbReference type="SUPFAM" id="SSF81464">
    <property type="entry name" value="Cytochrome c oxidase subunit II-like, transmembrane region"/>
    <property type="match status" value="1"/>
</dbReference>
<feature type="domain" description="Cytochrome oxidase subunit II transmembrane region profile" evidence="22">
    <location>
        <begin position="24"/>
        <end position="119"/>
    </location>
</feature>
<evidence type="ECO:0000256" key="11">
    <source>
        <dbReference type="ARBA" id="ARBA00023004"/>
    </source>
</evidence>
<dbReference type="PROSITE" id="PS50857">
    <property type="entry name" value="COX2_CUA"/>
    <property type="match status" value="1"/>
</dbReference>
<dbReference type="Proteomes" id="UP000663444">
    <property type="component" value="Chromosome"/>
</dbReference>
<comment type="similarity">
    <text evidence="2 17">Belongs to the cytochrome c oxidase subunit 2 family.</text>
</comment>
<dbReference type="PRINTS" id="PR01166">
    <property type="entry name" value="CYCOXIDASEII"/>
</dbReference>
<evidence type="ECO:0000256" key="12">
    <source>
        <dbReference type="ARBA" id="ARBA00023008"/>
    </source>
</evidence>
<name>A0A974PXE9_9RHOO</name>
<dbReference type="Pfam" id="PF00116">
    <property type="entry name" value="COX2"/>
    <property type="match status" value="1"/>
</dbReference>
<dbReference type="EC" id="7.1.1.9" evidence="18"/>
<evidence type="ECO:0000256" key="3">
    <source>
        <dbReference type="ARBA" id="ARBA00022448"/>
    </source>
</evidence>
<keyword evidence="13 19" id="KW-0472">Membrane</keyword>
<evidence type="ECO:0000256" key="4">
    <source>
        <dbReference type="ARBA" id="ARBA00022617"/>
    </source>
</evidence>
<dbReference type="PROSITE" id="PS51007">
    <property type="entry name" value="CYTC"/>
    <property type="match status" value="1"/>
</dbReference>
<dbReference type="InterPro" id="IPR045187">
    <property type="entry name" value="CcO_II"/>
</dbReference>
<protein>
    <recommendedName>
        <fullName evidence="18">Cytochrome c oxidase subunit 2</fullName>
        <ecNumber evidence="18">7.1.1.9</ecNumber>
    </recommendedName>
</protein>
<dbReference type="InterPro" id="IPR002429">
    <property type="entry name" value="CcO_II-like_C"/>
</dbReference>
<dbReference type="Gene3D" id="1.10.760.10">
    <property type="entry name" value="Cytochrome c-like domain"/>
    <property type="match status" value="1"/>
</dbReference>
<evidence type="ECO:0000259" key="21">
    <source>
        <dbReference type="PROSITE" id="PS50857"/>
    </source>
</evidence>
<dbReference type="KEGG" id="ares:IWH25_15720"/>
<dbReference type="InterPro" id="IPR008972">
    <property type="entry name" value="Cupredoxin"/>
</dbReference>
<dbReference type="GO" id="GO:0020037">
    <property type="term" value="F:heme binding"/>
    <property type="evidence" value="ECO:0007669"/>
    <property type="project" value="InterPro"/>
</dbReference>
<evidence type="ECO:0000256" key="2">
    <source>
        <dbReference type="ARBA" id="ARBA00007866"/>
    </source>
</evidence>
<dbReference type="Gene3D" id="2.60.40.420">
    <property type="entry name" value="Cupredoxins - blue copper proteins"/>
    <property type="match status" value="1"/>
</dbReference>
<evidence type="ECO:0000256" key="15">
    <source>
        <dbReference type="ARBA" id="ARBA00047816"/>
    </source>
</evidence>
<keyword evidence="6 17" id="KW-0812">Transmembrane</keyword>
<keyword evidence="11 16" id="KW-0408">Iron</keyword>
<dbReference type="GO" id="GO:0042773">
    <property type="term" value="P:ATP synthesis coupled electron transport"/>
    <property type="evidence" value="ECO:0007669"/>
    <property type="project" value="TreeGrafter"/>
</dbReference>
<feature type="chain" id="PRO_5037169649" description="Cytochrome c oxidase subunit 2" evidence="20">
    <location>
        <begin position="27"/>
        <end position="375"/>
    </location>
</feature>
<dbReference type="InterPro" id="IPR036909">
    <property type="entry name" value="Cyt_c-like_dom_sf"/>
</dbReference>
<evidence type="ECO:0000313" key="24">
    <source>
        <dbReference type="EMBL" id="QRJ63180.1"/>
    </source>
</evidence>
<comment type="function">
    <text evidence="14 18">Subunits I and II form the functional core of the enzyme complex. Electrons originating in cytochrome c are transferred via heme a and Cu(A) to the binuclear center formed by heme a3 and Cu(B).</text>
</comment>
<dbReference type="EMBL" id="CP064781">
    <property type="protein sequence ID" value="QRJ63180.1"/>
    <property type="molecule type" value="Genomic_DNA"/>
</dbReference>
<comment type="subcellular location">
    <subcellularLocation>
        <location evidence="17">Cell membrane</location>
        <topology evidence="17">Multi-pass membrane protein</topology>
    </subcellularLocation>
    <subcellularLocation>
        <location evidence="1">Membrane</location>
        <topology evidence="1">Multi-pass membrane protein</topology>
    </subcellularLocation>
</comment>
<evidence type="ECO:0000256" key="7">
    <source>
        <dbReference type="ARBA" id="ARBA00022723"/>
    </source>
</evidence>
<feature type="transmembrane region" description="Helical" evidence="19">
    <location>
        <begin position="91"/>
        <end position="115"/>
    </location>
</feature>
<dbReference type="PANTHER" id="PTHR22888">
    <property type="entry name" value="CYTOCHROME C OXIDASE, SUBUNIT II"/>
    <property type="match status" value="1"/>
</dbReference>
<evidence type="ECO:0000256" key="19">
    <source>
        <dbReference type="SAM" id="Phobius"/>
    </source>
</evidence>
<feature type="signal peptide" evidence="20">
    <location>
        <begin position="1"/>
        <end position="26"/>
    </location>
</feature>
<sequence>MGTTRCSLSVPAVLAAGLLLAGPAGAEFALNLPPPATEIARKIYDLHTLILWICFGIFLVVFVPMFYALWRHRKSAGHAAQPFHEHPQLEIAWTIAPALILIGMAVPTTSVVLAMKDTGASDLTVKVTARQWKWEYEYLGEDVRFASNLATPQAQIENREVKGEHYLLEVDRPLVVPTGRKVRLVLTAEDVIHAWWVPTLGVKQDAIPGFVRDAWFRIDAPGTYRGQCAELCGVNHAFMPVVVEAVPPEQYAAWLDGQKRERAAAQAATGRDYALAELVERGKAVYAANCAACHQENGKGLPGTFPALDGSPLVKGPTAAHLAIVLDGKPGTAMQAFAKQLSDLDLAAVVSYERNAWGNQTGDAVQPRDVAALRK</sequence>
<gene>
    <name evidence="24" type="primary">coxB</name>
    <name evidence="24" type="ORF">IWH25_15720</name>
</gene>
<dbReference type="NCBIfam" id="TIGR02866">
    <property type="entry name" value="CoxB"/>
    <property type="match status" value="1"/>
</dbReference>
<dbReference type="GO" id="GO:0005507">
    <property type="term" value="F:copper ion binding"/>
    <property type="evidence" value="ECO:0007669"/>
    <property type="project" value="InterPro"/>
</dbReference>
<dbReference type="InterPro" id="IPR014222">
    <property type="entry name" value="Cyt_c_oxidase_su2"/>
</dbReference>
<dbReference type="InterPro" id="IPR001505">
    <property type="entry name" value="Copper_CuA"/>
</dbReference>
<keyword evidence="5 17" id="KW-0679">Respiratory chain</keyword>